<dbReference type="AlphaFoldDB" id="A0A367JVV4"/>
<organism evidence="1 2">
    <name type="scientific">Rhizopus azygosporus</name>
    <name type="common">Rhizopus microsporus var. azygosporus</name>
    <dbReference type="NCBI Taxonomy" id="86630"/>
    <lineage>
        <taxon>Eukaryota</taxon>
        <taxon>Fungi</taxon>
        <taxon>Fungi incertae sedis</taxon>
        <taxon>Mucoromycota</taxon>
        <taxon>Mucoromycotina</taxon>
        <taxon>Mucoromycetes</taxon>
        <taxon>Mucorales</taxon>
        <taxon>Mucorineae</taxon>
        <taxon>Rhizopodaceae</taxon>
        <taxon>Rhizopus</taxon>
    </lineage>
</organism>
<dbReference type="Proteomes" id="UP000252139">
    <property type="component" value="Unassembled WGS sequence"/>
</dbReference>
<accession>A0A367JVV4</accession>
<gene>
    <name evidence="1" type="ORF">CU097_011542</name>
</gene>
<comment type="caution">
    <text evidence="1">The sequence shown here is derived from an EMBL/GenBank/DDBJ whole genome shotgun (WGS) entry which is preliminary data.</text>
</comment>
<evidence type="ECO:0000313" key="1">
    <source>
        <dbReference type="EMBL" id="RCH94028.1"/>
    </source>
</evidence>
<reference evidence="1 2" key="1">
    <citation type="journal article" date="2018" name="G3 (Bethesda)">
        <title>Phylogenetic and Phylogenomic Definition of Rhizopus Species.</title>
        <authorList>
            <person name="Gryganskyi A.P."/>
            <person name="Golan J."/>
            <person name="Dolatabadi S."/>
            <person name="Mondo S."/>
            <person name="Robb S."/>
            <person name="Idnurm A."/>
            <person name="Muszewska A."/>
            <person name="Steczkiewicz K."/>
            <person name="Masonjones S."/>
            <person name="Liao H.L."/>
            <person name="Gajdeczka M.T."/>
            <person name="Anike F."/>
            <person name="Vuek A."/>
            <person name="Anishchenko I.M."/>
            <person name="Voigt K."/>
            <person name="de Hoog G.S."/>
            <person name="Smith M.E."/>
            <person name="Heitman J."/>
            <person name="Vilgalys R."/>
            <person name="Stajich J.E."/>
        </authorList>
    </citation>
    <scope>NUCLEOTIDE SEQUENCE [LARGE SCALE GENOMIC DNA]</scope>
    <source>
        <strain evidence="1 2">CBS 357.93</strain>
    </source>
</reference>
<dbReference type="EMBL" id="PJQL01000627">
    <property type="protein sequence ID" value="RCH94028.1"/>
    <property type="molecule type" value="Genomic_DNA"/>
</dbReference>
<name>A0A367JVV4_RHIAZ</name>
<evidence type="ECO:0000313" key="2">
    <source>
        <dbReference type="Proteomes" id="UP000252139"/>
    </source>
</evidence>
<protein>
    <submittedName>
        <fullName evidence="1">Uncharacterized protein</fullName>
    </submittedName>
</protein>
<sequence>MNDWAGHLVENHVNVLDILQEVSQRLMLAVIYSGTLQRSSGPEDSRLYGSCDR</sequence>
<keyword evidence="2" id="KW-1185">Reference proteome</keyword>
<proteinExistence type="predicted"/>